<dbReference type="EMBL" id="BMAW01059200">
    <property type="protein sequence ID" value="GFT19995.1"/>
    <property type="molecule type" value="Genomic_DNA"/>
</dbReference>
<feature type="region of interest" description="Disordered" evidence="1">
    <location>
        <begin position="1"/>
        <end position="38"/>
    </location>
</feature>
<gene>
    <name evidence="2" type="primary">NCL1_18726</name>
    <name evidence="2" type="ORF">NPIL_587151</name>
</gene>
<dbReference type="AlphaFoldDB" id="A0A8X6NKA4"/>
<accession>A0A8X6NKA4</accession>
<dbReference type="Proteomes" id="UP000887013">
    <property type="component" value="Unassembled WGS sequence"/>
</dbReference>
<proteinExistence type="predicted"/>
<sequence length="127" mass="14309">MKNGGPRTHVKANEYLIDGNQETTRKPERFPKKEHSHAIPNEGSPFKCYGCGRPGVIKSRCPIYNSNSSRRTDEATNPVNAYATETRSPRLTLIDITFGAKKGLVCVDTGYSHSIVKEKMYQEYKDK</sequence>
<evidence type="ECO:0000256" key="1">
    <source>
        <dbReference type="SAM" id="MobiDB-lite"/>
    </source>
</evidence>
<feature type="compositionally biased region" description="Basic and acidic residues" evidence="1">
    <location>
        <begin position="23"/>
        <end position="37"/>
    </location>
</feature>
<comment type="caution">
    <text evidence="2">The sequence shown here is derived from an EMBL/GenBank/DDBJ whole genome shotgun (WGS) entry which is preliminary data.</text>
</comment>
<organism evidence="2 3">
    <name type="scientific">Nephila pilipes</name>
    <name type="common">Giant wood spider</name>
    <name type="synonym">Nephila maculata</name>
    <dbReference type="NCBI Taxonomy" id="299642"/>
    <lineage>
        <taxon>Eukaryota</taxon>
        <taxon>Metazoa</taxon>
        <taxon>Ecdysozoa</taxon>
        <taxon>Arthropoda</taxon>
        <taxon>Chelicerata</taxon>
        <taxon>Arachnida</taxon>
        <taxon>Araneae</taxon>
        <taxon>Araneomorphae</taxon>
        <taxon>Entelegynae</taxon>
        <taxon>Araneoidea</taxon>
        <taxon>Nephilidae</taxon>
        <taxon>Nephila</taxon>
    </lineage>
</organism>
<name>A0A8X6NKA4_NEPPI</name>
<evidence type="ECO:0000313" key="2">
    <source>
        <dbReference type="EMBL" id="GFT19995.1"/>
    </source>
</evidence>
<keyword evidence="3" id="KW-1185">Reference proteome</keyword>
<evidence type="ECO:0008006" key="4">
    <source>
        <dbReference type="Google" id="ProtNLM"/>
    </source>
</evidence>
<reference evidence="2" key="1">
    <citation type="submission" date="2020-08" db="EMBL/GenBank/DDBJ databases">
        <title>Multicomponent nature underlies the extraordinary mechanical properties of spider dragline silk.</title>
        <authorList>
            <person name="Kono N."/>
            <person name="Nakamura H."/>
            <person name="Mori M."/>
            <person name="Yoshida Y."/>
            <person name="Ohtoshi R."/>
            <person name="Malay A.D."/>
            <person name="Moran D.A.P."/>
            <person name="Tomita M."/>
            <person name="Numata K."/>
            <person name="Arakawa K."/>
        </authorList>
    </citation>
    <scope>NUCLEOTIDE SEQUENCE</scope>
</reference>
<protein>
    <recommendedName>
        <fullName evidence="4">CCHC-type domain-containing protein</fullName>
    </recommendedName>
</protein>
<evidence type="ECO:0000313" key="3">
    <source>
        <dbReference type="Proteomes" id="UP000887013"/>
    </source>
</evidence>